<proteinExistence type="inferred from homology"/>
<evidence type="ECO:0000256" key="2">
    <source>
        <dbReference type="ARBA" id="ARBA00007122"/>
    </source>
</evidence>
<protein>
    <submittedName>
        <fullName evidence="6">Adenosylhomocysteinase</fullName>
    </submittedName>
</protein>
<dbReference type="PANTHER" id="PTHR23420">
    <property type="entry name" value="ADENOSYLHOMOCYSTEINASE"/>
    <property type="match status" value="1"/>
</dbReference>
<dbReference type="InterPro" id="IPR000043">
    <property type="entry name" value="Adenosylhomocysteinase-like"/>
</dbReference>
<dbReference type="SMART" id="SM00997">
    <property type="entry name" value="AdoHcyase_NAD"/>
    <property type="match status" value="1"/>
</dbReference>
<dbReference type="PANTHER" id="PTHR23420:SF0">
    <property type="entry name" value="ADENOSYLHOMOCYSTEINASE"/>
    <property type="match status" value="1"/>
</dbReference>
<dbReference type="EMBL" id="JAWDIU010000003">
    <property type="protein sequence ID" value="MDU0327268.1"/>
    <property type="molecule type" value="Genomic_DNA"/>
</dbReference>
<sequence length="418" mass="42845">MTGRIADASLWRAGLDRIEWARAHMPVTSALAARLASEGTVAGIRIGVSDVLEPKTATVALALAEAGAEVTVTSAGRNTDDAVAAALAHAGLPVYARADAERADDRANALALIDHRPQVIVDDGASTIRLAHLERPDVVAEMRGATEQTTSGVRPLRRMQADGALRIPVVAANDARSKSLFDNMHGTGQSVVFAVADVADRSLRGATVVVVGYGRVGTGIAQHCAALGARVVVTETDAVAALQAAFAGYEVRPLTEAVRRADIVISATGIRHTIDVAHLDALPDGAIVAVGGGVGQEIALDAARAAGAVEISRDAAVSVLRMPSGTRVRVLDDGNCLNVSAAEGNPVEIMDLSFGVQLASVAHLLVTPDLAPGVHDLPRAADDEVAAIALGSFGGALDVPSAAQTAFLAAWNPEDGDE</sequence>
<dbReference type="NCBIfam" id="NF004005">
    <property type="entry name" value="PRK05476.2-3"/>
    <property type="match status" value="1"/>
</dbReference>
<dbReference type="Pfam" id="PF00670">
    <property type="entry name" value="AdoHcyase_NAD"/>
    <property type="match status" value="1"/>
</dbReference>
<dbReference type="Proteomes" id="UP001256673">
    <property type="component" value="Unassembled WGS sequence"/>
</dbReference>
<evidence type="ECO:0000256" key="1">
    <source>
        <dbReference type="ARBA" id="ARBA00001911"/>
    </source>
</evidence>
<evidence type="ECO:0000313" key="7">
    <source>
        <dbReference type="Proteomes" id="UP001256673"/>
    </source>
</evidence>
<gene>
    <name evidence="6" type="ORF">RWH43_10925</name>
</gene>
<name>A0ABU3RWL2_9MICO</name>
<comment type="cofactor">
    <cofactor evidence="1">
        <name>NAD(+)</name>
        <dbReference type="ChEBI" id="CHEBI:57540"/>
    </cofactor>
</comment>
<comment type="similarity">
    <text evidence="2">Belongs to the adenosylhomocysteinase family.</text>
</comment>
<dbReference type="SUPFAM" id="SSF51735">
    <property type="entry name" value="NAD(P)-binding Rossmann-fold domains"/>
    <property type="match status" value="1"/>
</dbReference>
<dbReference type="Gene3D" id="3.40.50.1480">
    <property type="entry name" value="Adenosylhomocysteinase-like"/>
    <property type="match status" value="1"/>
</dbReference>
<comment type="caution">
    <text evidence="6">The sequence shown here is derived from an EMBL/GenBank/DDBJ whole genome shotgun (WGS) entry which is preliminary data.</text>
</comment>
<dbReference type="Gene3D" id="3.40.50.720">
    <property type="entry name" value="NAD(P)-binding Rossmann-like Domain"/>
    <property type="match status" value="1"/>
</dbReference>
<dbReference type="InterPro" id="IPR015878">
    <property type="entry name" value="Ado_hCys_hydrolase_NAD-bd"/>
</dbReference>
<dbReference type="InterPro" id="IPR042172">
    <property type="entry name" value="Adenosylhomocyst_ase-like_sf"/>
</dbReference>
<dbReference type="InterPro" id="IPR036291">
    <property type="entry name" value="NAD(P)-bd_dom_sf"/>
</dbReference>
<evidence type="ECO:0000313" key="6">
    <source>
        <dbReference type="EMBL" id="MDU0327268.1"/>
    </source>
</evidence>
<keyword evidence="4" id="KW-0520">NAD</keyword>
<dbReference type="SUPFAM" id="SSF52283">
    <property type="entry name" value="Formate/glycerate dehydrogenase catalytic domain-like"/>
    <property type="match status" value="1"/>
</dbReference>
<keyword evidence="3" id="KW-0554">One-carbon metabolism</keyword>
<evidence type="ECO:0000259" key="5">
    <source>
        <dbReference type="SMART" id="SM00997"/>
    </source>
</evidence>
<dbReference type="Pfam" id="PF05221">
    <property type="entry name" value="AdoHcyase"/>
    <property type="match status" value="2"/>
</dbReference>
<accession>A0ABU3RWL2</accession>
<dbReference type="PIRSF" id="PIRSF001109">
    <property type="entry name" value="Ad_hcy_hydrolase"/>
    <property type="match status" value="1"/>
</dbReference>
<reference evidence="6 7" key="1">
    <citation type="submission" date="2023-09" db="EMBL/GenBank/DDBJ databases">
        <title>Microbacterium fusihabitans sp. nov., Microbacterium phycihabitans sp. nov., and Microbacterium cervinum sp. nov., isolated from dried seaweeds of beach.</title>
        <authorList>
            <person name="Lee S.D."/>
        </authorList>
    </citation>
    <scope>NUCLEOTIDE SEQUENCE [LARGE SCALE GENOMIC DNA]</scope>
    <source>
        <strain evidence="6 7">KSW2-21</strain>
    </source>
</reference>
<keyword evidence="7" id="KW-1185">Reference proteome</keyword>
<organism evidence="6 7">
    <name type="scientific">Microbacterium algihabitans</name>
    <dbReference type="NCBI Taxonomy" id="3075992"/>
    <lineage>
        <taxon>Bacteria</taxon>
        <taxon>Bacillati</taxon>
        <taxon>Actinomycetota</taxon>
        <taxon>Actinomycetes</taxon>
        <taxon>Micrococcales</taxon>
        <taxon>Microbacteriaceae</taxon>
        <taxon>Microbacterium</taxon>
    </lineage>
</organism>
<evidence type="ECO:0000256" key="4">
    <source>
        <dbReference type="ARBA" id="ARBA00023027"/>
    </source>
</evidence>
<dbReference type="SMART" id="SM00996">
    <property type="entry name" value="AdoHcyase"/>
    <property type="match status" value="1"/>
</dbReference>
<dbReference type="RefSeq" id="WP_316001490.1">
    <property type="nucleotide sequence ID" value="NZ_JAWDIU010000003.1"/>
</dbReference>
<feature type="domain" description="S-adenosyl-L-homocysteine hydrolase NAD binding" evidence="5">
    <location>
        <begin position="183"/>
        <end position="344"/>
    </location>
</feature>
<evidence type="ECO:0000256" key="3">
    <source>
        <dbReference type="ARBA" id="ARBA00022563"/>
    </source>
</evidence>